<sequence length="99" mass="10804">MLAGHKPPPFPRVTQLCQARHGRLLVTPGWESSEEHGDGEPAPKAQEHRAQGSLLGSTGGTERSGRSLQCPLLWCTLTGPSMRQGWRECQILCRGVTCE</sequence>
<proteinExistence type="predicted"/>
<name>A0A3L8SPS0_CHLGU</name>
<dbReference type="AlphaFoldDB" id="A0A3L8SPS0"/>
<protein>
    <submittedName>
        <fullName evidence="2">Uncharacterized protein</fullName>
    </submittedName>
</protein>
<feature type="region of interest" description="Disordered" evidence="1">
    <location>
        <begin position="27"/>
        <end position="66"/>
    </location>
</feature>
<comment type="caution">
    <text evidence="2">The sequence shown here is derived from an EMBL/GenBank/DDBJ whole genome shotgun (WGS) entry which is preliminary data.</text>
</comment>
<evidence type="ECO:0000313" key="3">
    <source>
        <dbReference type="Proteomes" id="UP000276834"/>
    </source>
</evidence>
<feature type="compositionally biased region" description="Basic and acidic residues" evidence="1">
    <location>
        <begin position="33"/>
        <end position="50"/>
    </location>
</feature>
<accession>A0A3L8SPS0</accession>
<dbReference type="Proteomes" id="UP000276834">
    <property type="component" value="Unassembled WGS sequence"/>
</dbReference>
<organism evidence="2 3">
    <name type="scientific">Chloebia gouldiae</name>
    <name type="common">Gouldian finch</name>
    <name type="synonym">Erythrura gouldiae</name>
    <dbReference type="NCBI Taxonomy" id="44316"/>
    <lineage>
        <taxon>Eukaryota</taxon>
        <taxon>Metazoa</taxon>
        <taxon>Chordata</taxon>
        <taxon>Craniata</taxon>
        <taxon>Vertebrata</taxon>
        <taxon>Euteleostomi</taxon>
        <taxon>Archelosauria</taxon>
        <taxon>Archosauria</taxon>
        <taxon>Dinosauria</taxon>
        <taxon>Saurischia</taxon>
        <taxon>Theropoda</taxon>
        <taxon>Coelurosauria</taxon>
        <taxon>Aves</taxon>
        <taxon>Neognathae</taxon>
        <taxon>Neoaves</taxon>
        <taxon>Telluraves</taxon>
        <taxon>Australaves</taxon>
        <taxon>Passeriformes</taxon>
        <taxon>Passeroidea</taxon>
        <taxon>Passeridae</taxon>
        <taxon>Chloebia</taxon>
    </lineage>
</organism>
<reference evidence="2 3" key="1">
    <citation type="journal article" date="2018" name="Proc. R. Soc. B">
        <title>A non-coding region near Follistatin controls head colour polymorphism in the Gouldian finch.</title>
        <authorList>
            <person name="Toomey M.B."/>
            <person name="Marques C.I."/>
            <person name="Andrade P."/>
            <person name="Araujo P.M."/>
            <person name="Sabatino S."/>
            <person name="Gazda M.A."/>
            <person name="Afonso S."/>
            <person name="Lopes R.J."/>
            <person name="Corbo J.C."/>
            <person name="Carneiro M."/>
        </authorList>
    </citation>
    <scope>NUCLEOTIDE SEQUENCE [LARGE SCALE GENOMIC DNA]</scope>
    <source>
        <strain evidence="2">Red01</strain>
        <tissue evidence="2">Muscle</tissue>
    </source>
</reference>
<dbReference type="EMBL" id="QUSF01000012">
    <property type="protein sequence ID" value="RLW04916.1"/>
    <property type="molecule type" value="Genomic_DNA"/>
</dbReference>
<evidence type="ECO:0000313" key="2">
    <source>
        <dbReference type="EMBL" id="RLW04916.1"/>
    </source>
</evidence>
<evidence type="ECO:0000256" key="1">
    <source>
        <dbReference type="SAM" id="MobiDB-lite"/>
    </source>
</evidence>
<keyword evidence="3" id="KW-1185">Reference proteome</keyword>
<gene>
    <name evidence="2" type="ORF">DV515_00005562</name>
</gene>